<gene>
    <name evidence="10" type="ORF">RM531_03560</name>
</gene>
<dbReference type="Gene3D" id="2.40.50.100">
    <property type="match status" value="1"/>
</dbReference>
<dbReference type="Pfam" id="PF02785">
    <property type="entry name" value="Biotin_carb_C"/>
    <property type="match status" value="1"/>
</dbReference>
<dbReference type="InterPro" id="IPR005479">
    <property type="entry name" value="CPAse_ATP-bd"/>
</dbReference>
<dbReference type="SUPFAM" id="SSF56059">
    <property type="entry name" value="Glutathione synthetase ATP-binding domain-like"/>
    <property type="match status" value="1"/>
</dbReference>
<comment type="cofactor">
    <cofactor evidence="1">
        <name>biotin</name>
        <dbReference type="ChEBI" id="CHEBI:57586"/>
    </cofactor>
</comment>
<keyword evidence="3 6" id="KW-0547">Nucleotide-binding</keyword>
<feature type="domain" description="ATP-grasp" evidence="8">
    <location>
        <begin position="119"/>
        <end position="315"/>
    </location>
</feature>
<dbReference type="InterPro" id="IPR011053">
    <property type="entry name" value="Single_hybrid_motif"/>
</dbReference>
<dbReference type="InterPro" id="IPR011761">
    <property type="entry name" value="ATP-grasp"/>
</dbReference>
<dbReference type="Pfam" id="PF00289">
    <property type="entry name" value="Biotin_carb_N"/>
    <property type="match status" value="1"/>
</dbReference>
<dbReference type="CDD" id="cd06850">
    <property type="entry name" value="biotinyl_domain"/>
    <property type="match status" value="1"/>
</dbReference>
<evidence type="ECO:0000256" key="1">
    <source>
        <dbReference type="ARBA" id="ARBA00001953"/>
    </source>
</evidence>
<dbReference type="SUPFAM" id="SSF51246">
    <property type="entry name" value="Rudiment single hybrid motif"/>
    <property type="match status" value="1"/>
</dbReference>
<keyword evidence="11" id="KW-1185">Reference proteome</keyword>
<dbReference type="Pfam" id="PF00364">
    <property type="entry name" value="Biotin_lipoyl"/>
    <property type="match status" value="1"/>
</dbReference>
<organism evidence="10 11">
    <name type="scientific">Spectribacter acetivorans</name>
    <dbReference type="NCBI Taxonomy" id="3075603"/>
    <lineage>
        <taxon>Bacteria</taxon>
        <taxon>Pseudomonadati</taxon>
        <taxon>Pseudomonadota</taxon>
        <taxon>Gammaproteobacteria</taxon>
        <taxon>Salinisphaerales</taxon>
        <taxon>Salinisphaeraceae</taxon>
        <taxon>Spectribacter</taxon>
    </lineage>
</organism>
<evidence type="ECO:0000313" key="11">
    <source>
        <dbReference type="Proteomes" id="UP001259982"/>
    </source>
</evidence>
<dbReference type="PROSITE" id="PS50968">
    <property type="entry name" value="BIOTINYL_LIPOYL"/>
    <property type="match status" value="1"/>
</dbReference>
<evidence type="ECO:0000256" key="5">
    <source>
        <dbReference type="ARBA" id="ARBA00023267"/>
    </source>
</evidence>
<feature type="domain" description="Lipoyl-binding" evidence="7">
    <location>
        <begin position="586"/>
        <end position="661"/>
    </location>
</feature>
<evidence type="ECO:0000259" key="9">
    <source>
        <dbReference type="PROSITE" id="PS50979"/>
    </source>
</evidence>
<dbReference type="PROSITE" id="PS50975">
    <property type="entry name" value="ATP_GRASP"/>
    <property type="match status" value="1"/>
</dbReference>
<dbReference type="Gene3D" id="3.30.470.20">
    <property type="entry name" value="ATP-grasp fold, B domain"/>
    <property type="match status" value="1"/>
</dbReference>
<evidence type="ECO:0000256" key="4">
    <source>
        <dbReference type="ARBA" id="ARBA00022840"/>
    </source>
</evidence>
<dbReference type="PANTHER" id="PTHR18866:SF33">
    <property type="entry name" value="METHYLCROTONOYL-COA CARBOXYLASE SUBUNIT ALPHA, MITOCHONDRIAL-RELATED"/>
    <property type="match status" value="1"/>
</dbReference>
<dbReference type="InterPro" id="IPR001882">
    <property type="entry name" value="Biotin_BS"/>
</dbReference>
<protein>
    <submittedName>
        <fullName evidence="10">Acetyl-CoA carboxylase biotin carboxylase subunit</fullName>
        <ecNumber evidence="10">6.4.1.2</ecNumber>
    </submittedName>
</protein>
<evidence type="ECO:0000259" key="7">
    <source>
        <dbReference type="PROSITE" id="PS50968"/>
    </source>
</evidence>
<dbReference type="PROSITE" id="PS00188">
    <property type="entry name" value="BIOTIN"/>
    <property type="match status" value="1"/>
</dbReference>
<feature type="domain" description="Biotin carboxylation" evidence="9">
    <location>
        <begin position="1"/>
        <end position="444"/>
    </location>
</feature>
<evidence type="ECO:0000313" key="10">
    <source>
        <dbReference type="EMBL" id="MDT0617539.1"/>
    </source>
</evidence>
<dbReference type="InterPro" id="IPR016185">
    <property type="entry name" value="PreATP-grasp_dom_sf"/>
</dbReference>
<dbReference type="Proteomes" id="UP001259982">
    <property type="component" value="Unassembled WGS sequence"/>
</dbReference>
<dbReference type="SUPFAM" id="SSF51230">
    <property type="entry name" value="Single hybrid motif"/>
    <property type="match status" value="1"/>
</dbReference>
<evidence type="ECO:0000256" key="6">
    <source>
        <dbReference type="PROSITE-ProRule" id="PRU00409"/>
    </source>
</evidence>
<keyword evidence="4 6" id="KW-0067">ATP-binding</keyword>
<evidence type="ECO:0000256" key="2">
    <source>
        <dbReference type="ARBA" id="ARBA00022598"/>
    </source>
</evidence>
<dbReference type="InterPro" id="IPR050856">
    <property type="entry name" value="Biotin_carboxylase_complex"/>
</dbReference>
<comment type="caution">
    <text evidence="10">The sequence shown here is derived from an EMBL/GenBank/DDBJ whole genome shotgun (WGS) entry which is preliminary data.</text>
</comment>
<dbReference type="NCBIfam" id="NF006367">
    <property type="entry name" value="PRK08591.1"/>
    <property type="match status" value="1"/>
</dbReference>
<evidence type="ECO:0000256" key="3">
    <source>
        <dbReference type="ARBA" id="ARBA00022741"/>
    </source>
</evidence>
<dbReference type="SMART" id="SM01209">
    <property type="entry name" value="GARS_A"/>
    <property type="match status" value="1"/>
</dbReference>
<dbReference type="SUPFAM" id="SSF52440">
    <property type="entry name" value="PreATP-grasp domain"/>
    <property type="match status" value="1"/>
</dbReference>
<evidence type="ECO:0000259" key="8">
    <source>
        <dbReference type="PROSITE" id="PS50975"/>
    </source>
</evidence>
<dbReference type="GO" id="GO:0003989">
    <property type="term" value="F:acetyl-CoA carboxylase activity"/>
    <property type="evidence" value="ECO:0007669"/>
    <property type="project" value="UniProtKB-EC"/>
</dbReference>
<dbReference type="PANTHER" id="PTHR18866">
    <property type="entry name" value="CARBOXYLASE:PYRUVATE/ACETYL-COA/PROPIONYL-COA CARBOXYLASE"/>
    <property type="match status" value="1"/>
</dbReference>
<proteinExistence type="predicted"/>
<dbReference type="InterPro" id="IPR000089">
    <property type="entry name" value="Biotin_lipoyl"/>
</dbReference>
<dbReference type="InterPro" id="IPR011764">
    <property type="entry name" value="Biotin_carboxylation_dom"/>
</dbReference>
<dbReference type="EMBL" id="JAVRHY010000002">
    <property type="protein sequence ID" value="MDT0617539.1"/>
    <property type="molecule type" value="Genomic_DNA"/>
</dbReference>
<dbReference type="SMART" id="SM00878">
    <property type="entry name" value="Biotin_carb_C"/>
    <property type="match status" value="1"/>
</dbReference>
<dbReference type="InterPro" id="IPR011054">
    <property type="entry name" value="Rudment_hybrid_motif"/>
</dbReference>
<sequence length="667" mass="71378">MNKILVANRGEIAVRVLQGAADLGYRTVAVYSDADADARHVRVADEAVRIGPPAASDSYLSVPAIIEAARATGTDAVHPGYGFLAENADFARAVEAAGLIFVGPQPEAIDLMGNKRAAKERMEAAGVPCIPGFKGSDDVEQLAAKAGEIGLPVMIKAAAGGGGRGMRLVEEAAGLADAIKSARSEARSAFGNDEIIIEKAVTGARHVEIQVLADTHGHVIHLGERDCSVQRRHQKIVEESPCPVATPELRAAMGAAAVAAAQAIDYRGAGTVEFLLDADGKFYFLEMNTRLQVEHPVTELVTGVDLVAWQLRVANGEHLTLTQDDIRLRGHAIEVRLCAEEPANQFLPQTGPILAWQPPAGEGIRVDHGVLDGGEVSPHYDSMQAKIIAFGETRDIARQRLLRALDDTILFGVASNRDFLRLTLAHPAFADGVFDTGFVPTHFPDVAASLPVADTRHAALAAALCFHGDLHRLAGERRLSEELLTWHSANPSPAPLVLRAGQAQDKIRLWVHAQGPGQYRVTTGDGEQFVDHEIALDDLTDRHLRCRIDGADHRARFTRCDDALWLDLLGLTLAYYDVTLAAAETRGDVQGSGEIIANSDGKIIEVRVATGDRVEHGQTLLVLEAMKMEFQVAADVDGEIAEVAVAAGDQVGARQLLVRITPNDAEG</sequence>
<accession>A0ABU3B509</accession>
<keyword evidence="5" id="KW-0092">Biotin</keyword>
<dbReference type="Pfam" id="PF02786">
    <property type="entry name" value="CPSase_L_D2"/>
    <property type="match status" value="1"/>
</dbReference>
<keyword evidence="2 10" id="KW-0436">Ligase</keyword>
<dbReference type="PROSITE" id="PS00867">
    <property type="entry name" value="CPSASE_2"/>
    <property type="match status" value="1"/>
</dbReference>
<name>A0ABU3B509_9GAMM</name>
<dbReference type="InterPro" id="IPR005481">
    <property type="entry name" value="BC-like_N"/>
</dbReference>
<dbReference type="PROSITE" id="PS50979">
    <property type="entry name" value="BC"/>
    <property type="match status" value="1"/>
</dbReference>
<reference evidence="10 11" key="1">
    <citation type="submission" date="2023-09" db="EMBL/GenBank/DDBJ databases">
        <authorList>
            <person name="Rey-Velasco X."/>
        </authorList>
    </citation>
    <scope>NUCLEOTIDE SEQUENCE [LARGE SCALE GENOMIC DNA]</scope>
    <source>
        <strain evidence="10 11">P385</strain>
    </source>
</reference>
<dbReference type="RefSeq" id="WP_311657359.1">
    <property type="nucleotide sequence ID" value="NZ_JAVRHY010000002.1"/>
</dbReference>
<dbReference type="EC" id="6.4.1.2" evidence="10"/>
<dbReference type="InterPro" id="IPR005482">
    <property type="entry name" value="Biotin_COase_C"/>
</dbReference>